<dbReference type="OrthoDB" id="45037at2"/>
<gene>
    <name evidence="7" type="ORF">ADN01_10905</name>
</gene>
<keyword evidence="4 6" id="KW-1133">Transmembrane helix</keyword>
<dbReference type="GO" id="GO:0022857">
    <property type="term" value="F:transmembrane transporter activity"/>
    <property type="evidence" value="ECO:0007669"/>
    <property type="project" value="InterPro"/>
</dbReference>
<dbReference type="PANTHER" id="PTHR47089">
    <property type="entry name" value="ABC TRANSPORTER, PERMEASE PROTEIN"/>
    <property type="match status" value="1"/>
</dbReference>
<dbReference type="PANTHER" id="PTHR47089:SF1">
    <property type="entry name" value="GUANOSINE ABC TRANSPORTER PERMEASE PROTEIN NUPP"/>
    <property type="match status" value="1"/>
</dbReference>
<evidence type="ECO:0000256" key="3">
    <source>
        <dbReference type="ARBA" id="ARBA00022692"/>
    </source>
</evidence>
<sequence>MSEEQGPKKTRSFKLPPQLVNTGLVPLLAVLTSMVVGGLIIAAAGGNPFAAYAGLFEGAFGSLNALSETTVWASPYIFAGLAVAVGFKGGLFNIGAEGQLAFGAVAAAWIGYALPGMLGADIPAVLHVILAVGGGMLAGGIWAAIPGFLKAYTGGHEVINTIMMNYIALNLTSFLLNGPMKDPNPMNVVARTPLIVESAHLPPVFPEFRFHWGFILAIGMAVLVWWLLWKTTLGFEIRTTGANLDAARYAGVNVKRTIIVTMLFSGILAGMAGAIEVTALNYRHELGFAVGYGFDAIAIALLGKNHPAGVVLASLLFAAMRNGATRMQFLTQIPVDVISVIQALILLFVAADTVVRYIYRIRSRDERFSLTRGWGK</sequence>
<proteinExistence type="predicted"/>
<evidence type="ECO:0000256" key="1">
    <source>
        <dbReference type="ARBA" id="ARBA00004651"/>
    </source>
</evidence>
<feature type="transmembrane region" description="Helical" evidence="6">
    <location>
        <begin position="124"/>
        <end position="145"/>
    </location>
</feature>
<dbReference type="RefSeq" id="WP_062417749.1">
    <property type="nucleotide sequence ID" value="NZ_DF967974.1"/>
</dbReference>
<dbReference type="AlphaFoldDB" id="A0A0P6XD43"/>
<dbReference type="Pfam" id="PF02653">
    <property type="entry name" value="BPD_transp_2"/>
    <property type="match status" value="1"/>
</dbReference>
<accession>A0A0P6XD43</accession>
<dbReference type="CDD" id="cd06580">
    <property type="entry name" value="TM_PBP1_transp_TpRbsC_like"/>
    <property type="match status" value="1"/>
</dbReference>
<feature type="transmembrane region" description="Helical" evidence="6">
    <location>
        <begin position="20"/>
        <end position="45"/>
    </location>
</feature>
<feature type="transmembrane region" description="Helical" evidence="6">
    <location>
        <begin position="210"/>
        <end position="229"/>
    </location>
</feature>
<organism evidence="7 8">
    <name type="scientific">Levilinea saccharolytica</name>
    <dbReference type="NCBI Taxonomy" id="229921"/>
    <lineage>
        <taxon>Bacteria</taxon>
        <taxon>Bacillati</taxon>
        <taxon>Chloroflexota</taxon>
        <taxon>Anaerolineae</taxon>
        <taxon>Anaerolineales</taxon>
        <taxon>Anaerolineaceae</taxon>
        <taxon>Levilinea</taxon>
    </lineage>
</organism>
<dbReference type="Proteomes" id="UP000050501">
    <property type="component" value="Unassembled WGS sequence"/>
</dbReference>
<feature type="transmembrane region" description="Helical" evidence="6">
    <location>
        <begin position="99"/>
        <end position="118"/>
    </location>
</feature>
<name>A0A0P6XD43_9CHLR</name>
<keyword evidence="3 6" id="KW-0812">Transmembrane</keyword>
<protein>
    <submittedName>
        <fullName evidence="7">ABC transporter permease</fullName>
    </submittedName>
</protein>
<evidence type="ECO:0000256" key="5">
    <source>
        <dbReference type="ARBA" id="ARBA00023136"/>
    </source>
</evidence>
<evidence type="ECO:0000313" key="7">
    <source>
        <dbReference type="EMBL" id="KPL80645.1"/>
    </source>
</evidence>
<keyword evidence="8" id="KW-1185">Reference proteome</keyword>
<comment type="subcellular location">
    <subcellularLocation>
        <location evidence="1">Cell membrane</location>
        <topology evidence="1">Multi-pass membrane protein</topology>
    </subcellularLocation>
</comment>
<reference evidence="7 8" key="1">
    <citation type="submission" date="2015-07" db="EMBL/GenBank/DDBJ databases">
        <title>Genome sequence of Levilinea saccharolytica DSM 16555.</title>
        <authorList>
            <person name="Hemp J."/>
            <person name="Ward L.M."/>
            <person name="Pace L.A."/>
            <person name="Fischer W.W."/>
        </authorList>
    </citation>
    <scope>NUCLEOTIDE SEQUENCE [LARGE SCALE GENOMIC DNA]</scope>
    <source>
        <strain evidence="7 8">KIBI-1</strain>
    </source>
</reference>
<evidence type="ECO:0000256" key="4">
    <source>
        <dbReference type="ARBA" id="ARBA00022989"/>
    </source>
</evidence>
<feature type="transmembrane region" description="Helical" evidence="6">
    <location>
        <begin position="65"/>
        <end position="87"/>
    </location>
</feature>
<evidence type="ECO:0000256" key="6">
    <source>
        <dbReference type="SAM" id="Phobius"/>
    </source>
</evidence>
<dbReference type="PATRIC" id="fig|229921.5.peg.1400"/>
<dbReference type="STRING" id="229921.ADN01_10905"/>
<keyword evidence="5 6" id="KW-0472">Membrane</keyword>
<dbReference type="GO" id="GO:0005886">
    <property type="term" value="C:plasma membrane"/>
    <property type="evidence" value="ECO:0007669"/>
    <property type="project" value="UniProtKB-SubCell"/>
</dbReference>
<evidence type="ECO:0000256" key="2">
    <source>
        <dbReference type="ARBA" id="ARBA00022475"/>
    </source>
</evidence>
<dbReference type="EMBL" id="LGCM01000039">
    <property type="protein sequence ID" value="KPL80645.1"/>
    <property type="molecule type" value="Genomic_DNA"/>
</dbReference>
<comment type="caution">
    <text evidence="7">The sequence shown here is derived from an EMBL/GenBank/DDBJ whole genome shotgun (WGS) entry which is preliminary data.</text>
</comment>
<keyword evidence="2" id="KW-1003">Cell membrane</keyword>
<feature type="transmembrane region" description="Helical" evidence="6">
    <location>
        <begin position="258"/>
        <end position="280"/>
    </location>
</feature>
<feature type="transmembrane region" description="Helical" evidence="6">
    <location>
        <begin position="337"/>
        <end position="359"/>
    </location>
</feature>
<feature type="transmembrane region" description="Helical" evidence="6">
    <location>
        <begin position="157"/>
        <end position="176"/>
    </location>
</feature>
<dbReference type="InterPro" id="IPR001851">
    <property type="entry name" value="ABC_transp_permease"/>
</dbReference>
<evidence type="ECO:0000313" key="8">
    <source>
        <dbReference type="Proteomes" id="UP000050501"/>
    </source>
</evidence>